<keyword evidence="4" id="KW-1185">Reference proteome</keyword>
<organism evidence="3 4">
    <name type="scientific">Scylla paramamosain</name>
    <name type="common">Mud crab</name>
    <dbReference type="NCBI Taxonomy" id="85552"/>
    <lineage>
        <taxon>Eukaryota</taxon>
        <taxon>Metazoa</taxon>
        <taxon>Ecdysozoa</taxon>
        <taxon>Arthropoda</taxon>
        <taxon>Crustacea</taxon>
        <taxon>Multicrustacea</taxon>
        <taxon>Malacostraca</taxon>
        <taxon>Eumalacostraca</taxon>
        <taxon>Eucarida</taxon>
        <taxon>Decapoda</taxon>
        <taxon>Pleocyemata</taxon>
        <taxon>Brachyura</taxon>
        <taxon>Eubrachyura</taxon>
        <taxon>Portunoidea</taxon>
        <taxon>Portunidae</taxon>
        <taxon>Portuninae</taxon>
        <taxon>Scylla</taxon>
    </lineage>
</organism>
<evidence type="ECO:0000256" key="1">
    <source>
        <dbReference type="SAM" id="MobiDB-lite"/>
    </source>
</evidence>
<evidence type="ECO:0000313" key="3">
    <source>
        <dbReference type="EMBL" id="KAK8387725.1"/>
    </source>
</evidence>
<keyword evidence="2" id="KW-0812">Transmembrane</keyword>
<evidence type="ECO:0000256" key="2">
    <source>
        <dbReference type="SAM" id="Phobius"/>
    </source>
</evidence>
<feature type="transmembrane region" description="Helical" evidence="2">
    <location>
        <begin position="174"/>
        <end position="194"/>
    </location>
</feature>
<evidence type="ECO:0000313" key="4">
    <source>
        <dbReference type="Proteomes" id="UP001487740"/>
    </source>
</evidence>
<proteinExistence type="predicted"/>
<gene>
    <name evidence="3" type="ORF">O3P69_018313</name>
</gene>
<name>A0AAW0TJT3_SCYPA</name>
<keyword evidence="2" id="KW-0472">Membrane</keyword>
<feature type="compositionally biased region" description="Polar residues" evidence="1">
    <location>
        <begin position="63"/>
        <end position="77"/>
    </location>
</feature>
<sequence>METTTASNDTDAAGSPLTLQLRPQSDEDHDPPQSSSPPSPPSPSVTSATKVTEALGSDATPLLASSSSPDGNDSVWSSPAPPIEEHNTTKSSPSEVDDTKTPPRINCGAPGQGVLWSLVVASALYSLVGGLLVVAVLNYVSWQLSIWFFYTVGYDLFMLIVALTDGVYTSFSDISSYVVCLITTYCVIVVDSYYEKVREGMLREPELGCQRVFG</sequence>
<comment type="caution">
    <text evidence="3">The sequence shown here is derived from an EMBL/GenBank/DDBJ whole genome shotgun (WGS) entry which is preliminary data.</text>
</comment>
<feature type="region of interest" description="Disordered" evidence="1">
    <location>
        <begin position="1"/>
        <end position="104"/>
    </location>
</feature>
<feature type="compositionally biased region" description="Pro residues" evidence="1">
    <location>
        <begin position="34"/>
        <end position="43"/>
    </location>
</feature>
<feature type="transmembrane region" description="Helical" evidence="2">
    <location>
        <begin position="114"/>
        <end position="140"/>
    </location>
</feature>
<accession>A0AAW0TJT3</accession>
<dbReference type="EMBL" id="JARAKH010000030">
    <property type="protein sequence ID" value="KAK8387725.1"/>
    <property type="molecule type" value="Genomic_DNA"/>
</dbReference>
<feature type="compositionally biased region" description="Polar residues" evidence="1">
    <location>
        <begin position="1"/>
        <end position="10"/>
    </location>
</feature>
<feature type="transmembrane region" description="Helical" evidence="2">
    <location>
        <begin position="147"/>
        <end position="168"/>
    </location>
</feature>
<protein>
    <submittedName>
        <fullName evidence="3">Uncharacterized protein</fullName>
    </submittedName>
</protein>
<dbReference type="Proteomes" id="UP001487740">
    <property type="component" value="Unassembled WGS sequence"/>
</dbReference>
<dbReference type="AlphaFoldDB" id="A0AAW0TJT3"/>
<reference evidence="3 4" key="1">
    <citation type="submission" date="2023-03" db="EMBL/GenBank/DDBJ databases">
        <title>High-quality genome of Scylla paramamosain provides insights in environmental adaptation.</title>
        <authorList>
            <person name="Zhang L."/>
        </authorList>
    </citation>
    <scope>NUCLEOTIDE SEQUENCE [LARGE SCALE GENOMIC DNA]</scope>
    <source>
        <strain evidence="3">LZ_2023a</strain>
        <tissue evidence="3">Muscle</tissue>
    </source>
</reference>
<keyword evidence="2" id="KW-1133">Transmembrane helix</keyword>